<dbReference type="SUPFAM" id="SSF53850">
    <property type="entry name" value="Periplasmic binding protein-like II"/>
    <property type="match status" value="1"/>
</dbReference>
<evidence type="ECO:0000256" key="1">
    <source>
        <dbReference type="ARBA" id="ARBA00009437"/>
    </source>
</evidence>
<sequence length="336" mass="36268">MQFQQLVSFLAIAEEHNFGRAARRLHLAQSSISLHLKRLEREVGVELVARSSHRVSLTPAGEVFLDEVRQVLDLADSAVAAARAVASGRAGTLRVGFNFAAGRLVLPPALVRMHAEHPDLRVDLTEKRSGPQLRALADGELDVALVFGAPTAPGLVSAQVSRVDLVALVTESHPWARRDRVRFRELAGQPCVLFGREQCPAMYDELRAIAGRTGTELAVVAEIDDPLATAATVRARRVVGFASAPRWDQNGLAGLVTVPIVDPVPSLAIHAVWRRDAETLPVRALLRCLAAGDHADLSTVRPLVVAQRAAGARGSEPRRTTRARAMAGARPGRRME</sequence>
<dbReference type="InterPro" id="IPR036388">
    <property type="entry name" value="WH-like_DNA-bd_sf"/>
</dbReference>
<feature type="domain" description="HTH lysR-type" evidence="6">
    <location>
        <begin position="1"/>
        <end position="58"/>
    </location>
</feature>
<protein>
    <submittedName>
        <fullName evidence="7">DNA-binding transcriptional LysR family regulator</fullName>
    </submittedName>
</protein>
<dbReference type="GO" id="GO:0003677">
    <property type="term" value="F:DNA binding"/>
    <property type="evidence" value="ECO:0007669"/>
    <property type="project" value="UniProtKB-KW"/>
</dbReference>
<dbReference type="OrthoDB" id="3176554at2"/>
<dbReference type="InterPro" id="IPR000847">
    <property type="entry name" value="LysR_HTH_N"/>
</dbReference>
<dbReference type="PRINTS" id="PR00039">
    <property type="entry name" value="HTHLYSR"/>
</dbReference>
<dbReference type="Pfam" id="PF03466">
    <property type="entry name" value="LysR_substrate"/>
    <property type="match status" value="1"/>
</dbReference>
<evidence type="ECO:0000256" key="2">
    <source>
        <dbReference type="ARBA" id="ARBA00023015"/>
    </source>
</evidence>
<dbReference type="PROSITE" id="PS50931">
    <property type="entry name" value="HTH_LYSR"/>
    <property type="match status" value="1"/>
</dbReference>
<evidence type="ECO:0000313" key="8">
    <source>
        <dbReference type="Proteomes" id="UP000239203"/>
    </source>
</evidence>
<keyword evidence="4" id="KW-0804">Transcription</keyword>
<organism evidence="7 8">
    <name type="scientific">Actinokineospora auranticolor</name>
    <dbReference type="NCBI Taxonomy" id="155976"/>
    <lineage>
        <taxon>Bacteria</taxon>
        <taxon>Bacillati</taxon>
        <taxon>Actinomycetota</taxon>
        <taxon>Actinomycetes</taxon>
        <taxon>Pseudonocardiales</taxon>
        <taxon>Pseudonocardiaceae</taxon>
        <taxon>Actinokineospora</taxon>
    </lineage>
</organism>
<dbReference type="EMBL" id="PTIX01000017">
    <property type="protein sequence ID" value="PPK64908.1"/>
    <property type="molecule type" value="Genomic_DNA"/>
</dbReference>
<keyword evidence="3 7" id="KW-0238">DNA-binding</keyword>
<evidence type="ECO:0000313" key="7">
    <source>
        <dbReference type="EMBL" id="PPK64908.1"/>
    </source>
</evidence>
<reference evidence="7 8" key="1">
    <citation type="submission" date="2018-02" db="EMBL/GenBank/DDBJ databases">
        <title>Genomic Encyclopedia of Archaeal and Bacterial Type Strains, Phase II (KMG-II): from individual species to whole genera.</title>
        <authorList>
            <person name="Goeker M."/>
        </authorList>
    </citation>
    <scope>NUCLEOTIDE SEQUENCE [LARGE SCALE GENOMIC DNA]</scope>
    <source>
        <strain evidence="7 8">YU 961-1</strain>
    </source>
</reference>
<dbReference type="InterPro" id="IPR036390">
    <property type="entry name" value="WH_DNA-bd_sf"/>
</dbReference>
<dbReference type="CDD" id="cd08414">
    <property type="entry name" value="PBP2_LTTR_aromatics_like"/>
    <property type="match status" value="1"/>
</dbReference>
<dbReference type="AlphaFoldDB" id="A0A2S6GI49"/>
<dbReference type="GO" id="GO:0003700">
    <property type="term" value="F:DNA-binding transcription factor activity"/>
    <property type="evidence" value="ECO:0007669"/>
    <property type="project" value="InterPro"/>
</dbReference>
<proteinExistence type="inferred from homology"/>
<dbReference type="PANTHER" id="PTHR30346:SF0">
    <property type="entry name" value="HCA OPERON TRANSCRIPTIONAL ACTIVATOR HCAR"/>
    <property type="match status" value="1"/>
</dbReference>
<dbReference type="Gene3D" id="3.40.190.10">
    <property type="entry name" value="Periplasmic binding protein-like II"/>
    <property type="match status" value="2"/>
</dbReference>
<keyword evidence="2" id="KW-0805">Transcription regulation</keyword>
<dbReference type="GO" id="GO:0032993">
    <property type="term" value="C:protein-DNA complex"/>
    <property type="evidence" value="ECO:0007669"/>
    <property type="project" value="TreeGrafter"/>
</dbReference>
<evidence type="ECO:0000256" key="4">
    <source>
        <dbReference type="ARBA" id="ARBA00023163"/>
    </source>
</evidence>
<dbReference type="Gene3D" id="1.10.10.10">
    <property type="entry name" value="Winged helix-like DNA-binding domain superfamily/Winged helix DNA-binding domain"/>
    <property type="match status" value="1"/>
</dbReference>
<dbReference type="RefSeq" id="WP_104481663.1">
    <property type="nucleotide sequence ID" value="NZ_CP154825.1"/>
</dbReference>
<evidence type="ECO:0000256" key="5">
    <source>
        <dbReference type="SAM" id="MobiDB-lite"/>
    </source>
</evidence>
<accession>A0A2S6GI49</accession>
<gene>
    <name evidence="7" type="ORF">CLV40_117147</name>
</gene>
<dbReference type="Proteomes" id="UP000239203">
    <property type="component" value="Unassembled WGS sequence"/>
</dbReference>
<comment type="caution">
    <text evidence="7">The sequence shown here is derived from an EMBL/GenBank/DDBJ whole genome shotgun (WGS) entry which is preliminary data.</text>
</comment>
<keyword evidence="8" id="KW-1185">Reference proteome</keyword>
<dbReference type="Pfam" id="PF00126">
    <property type="entry name" value="HTH_1"/>
    <property type="match status" value="1"/>
</dbReference>
<evidence type="ECO:0000259" key="6">
    <source>
        <dbReference type="PROSITE" id="PS50931"/>
    </source>
</evidence>
<evidence type="ECO:0000256" key="3">
    <source>
        <dbReference type="ARBA" id="ARBA00023125"/>
    </source>
</evidence>
<dbReference type="SUPFAM" id="SSF46785">
    <property type="entry name" value="Winged helix' DNA-binding domain"/>
    <property type="match status" value="1"/>
</dbReference>
<comment type="similarity">
    <text evidence="1">Belongs to the LysR transcriptional regulatory family.</text>
</comment>
<dbReference type="PANTHER" id="PTHR30346">
    <property type="entry name" value="TRANSCRIPTIONAL DUAL REGULATOR HCAR-RELATED"/>
    <property type="match status" value="1"/>
</dbReference>
<dbReference type="InterPro" id="IPR005119">
    <property type="entry name" value="LysR_subst-bd"/>
</dbReference>
<dbReference type="FunFam" id="1.10.10.10:FF:000001">
    <property type="entry name" value="LysR family transcriptional regulator"/>
    <property type="match status" value="1"/>
</dbReference>
<name>A0A2S6GI49_9PSEU</name>
<feature type="region of interest" description="Disordered" evidence="5">
    <location>
        <begin position="310"/>
        <end position="336"/>
    </location>
</feature>